<dbReference type="Pfam" id="PF00842">
    <property type="entry name" value="Ala_racemase_C"/>
    <property type="match status" value="1"/>
</dbReference>
<feature type="modified residue" description="N6-(pyridoxal phosphate)lysine" evidence="4">
    <location>
        <position position="40"/>
    </location>
</feature>
<dbReference type="NCBIfam" id="TIGR00492">
    <property type="entry name" value="alr"/>
    <property type="match status" value="1"/>
</dbReference>
<accession>A0ABS2PXA0</accession>
<dbReference type="SUPFAM" id="SSF51419">
    <property type="entry name" value="PLP-binding barrel"/>
    <property type="match status" value="1"/>
</dbReference>
<proteinExistence type="inferred from homology"/>
<dbReference type="InterPro" id="IPR000821">
    <property type="entry name" value="Ala_racemase"/>
</dbReference>
<dbReference type="InterPro" id="IPR029066">
    <property type="entry name" value="PLP-binding_barrel"/>
</dbReference>
<sequence>MMAPYYRDTWVEVDLDAIESNVQNMINYLPDKTQLMAVVKANGYGHGAVEVAETALASGADWLAVAFLDEAVELRLAGIEAPILVLGRARPEDVLTAVKYHISLTVYQAEWLEEAMRFYKKNDPVFLHLKLDTGMGRLGIRDEQSLSRFARKLKEDNRFVLEGVYTHFATADEDDESYFNEQYQRFKTGLSWLKKENINPNMIHCGNSAASLKHPDKMFNLVRFGISMYGLSPSPSMREKLPFQLKEAFSLYACLTHVKKVEPDEAISYGATYRTSSYEWIGTVGIGYADGWRRELSGQHNQVIVNGERCPVVGRICMDQLMCRLNSEVPVGTKVTLIGSDQDERITIDEIAELLETINYEVPCMINERVPRIYLKNKEIIKIKNPLIKGIRL</sequence>
<feature type="binding site" evidence="4">
    <location>
        <position position="318"/>
    </location>
    <ligand>
        <name>substrate</name>
    </ligand>
</feature>
<comment type="similarity">
    <text evidence="4">Belongs to the alanine racemase family.</text>
</comment>
<dbReference type="SMART" id="SM01005">
    <property type="entry name" value="Ala_racemase_C"/>
    <property type="match status" value="1"/>
</dbReference>
<evidence type="ECO:0000256" key="4">
    <source>
        <dbReference type="HAMAP-Rule" id="MF_01201"/>
    </source>
</evidence>
<evidence type="ECO:0000313" key="6">
    <source>
        <dbReference type="EMBL" id="MBM7644672.1"/>
    </source>
</evidence>
<dbReference type="HAMAP" id="MF_01201">
    <property type="entry name" value="Ala_racemase"/>
    <property type="match status" value="1"/>
</dbReference>
<feature type="active site" description="Proton acceptor; specific for L-alanine" evidence="4">
    <location>
        <position position="269"/>
    </location>
</feature>
<dbReference type="Gene3D" id="3.20.20.10">
    <property type="entry name" value="Alanine racemase"/>
    <property type="match status" value="1"/>
</dbReference>
<dbReference type="InterPro" id="IPR011079">
    <property type="entry name" value="Ala_racemase_C"/>
</dbReference>
<organism evidence="6 7">
    <name type="scientific">Scopulibacillus daqui</name>
    <dbReference type="NCBI Taxonomy" id="1469162"/>
    <lineage>
        <taxon>Bacteria</taxon>
        <taxon>Bacillati</taxon>
        <taxon>Bacillota</taxon>
        <taxon>Bacilli</taxon>
        <taxon>Bacillales</taxon>
        <taxon>Sporolactobacillaceae</taxon>
        <taxon>Scopulibacillus</taxon>
    </lineage>
</organism>
<feature type="binding site" evidence="4">
    <location>
        <position position="137"/>
    </location>
    <ligand>
        <name>substrate</name>
    </ligand>
</feature>
<dbReference type="EC" id="5.1.1.1" evidence="4"/>
<feature type="domain" description="Alanine racemase C-terminal" evidence="5">
    <location>
        <begin position="248"/>
        <end position="375"/>
    </location>
</feature>
<dbReference type="InterPro" id="IPR020622">
    <property type="entry name" value="Ala_racemase_pyridoxalP-BS"/>
</dbReference>
<evidence type="ECO:0000313" key="7">
    <source>
        <dbReference type="Proteomes" id="UP000808914"/>
    </source>
</evidence>
<keyword evidence="7" id="KW-1185">Reference proteome</keyword>
<comment type="function">
    <text evidence="4">Catalyzes the interconversion of L-alanine and D-alanine. May also act on other amino acids.</text>
</comment>
<dbReference type="InterPro" id="IPR001608">
    <property type="entry name" value="Ala_racemase_N"/>
</dbReference>
<keyword evidence="3 4" id="KW-0413">Isomerase</keyword>
<dbReference type="GO" id="GO:0008784">
    <property type="term" value="F:alanine racemase activity"/>
    <property type="evidence" value="ECO:0007669"/>
    <property type="project" value="UniProtKB-EC"/>
</dbReference>
<evidence type="ECO:0000256" key="2">
    <source>
        <dbReference type="ARBA" id="ARBA00022898"/>
    </source>
</evidence>
<gene>
    <name evidence="6" type="ORF">JOD45_000865</name>
</gene>
<keyword evidence="2 4" id="KW-0663">Pyridoxal phosphate</keyword>
<dbReference type="PROSITE" id="PS00395">
    <property type="entry name" value="ALANINE_RACEMASE"/>
    <property type="match status" value="1"/>
</dbReference>
<comment type="cofactor">
    <cofactor evidence="1 4">
        <name>pyridoxal 5'-phosphate</name>
        <dbReference type="ChEBI" id="CHEBI:597326"/>
    </cofactor>
</comment>
<feature type="active site" description="Proton acceptor; specific for D-alanine" evidence="4">
    <location>
        <position position="40"/>
    </location>
</feature>
<dbReference type="Pfam" id="PF01168">
    <property type="entry name" value="Ala_racemase_N"/>
    <property type="match status" value="1"/>
</dbReference>
<dbReference type="Proteomes" id="UP000808914">
    <property type="component" value="Unassembled WGS sequence"/>
</dbReference>
<comment type="caution">
    <text evidence="6">The sequence shown here is derived from an EMBL/GenBank/DDBJ whole genome shotgun (WGS) entry which is preliminary data.</text>
</comment>
<evidence type="ECO:0000256" key="3">
    <source>
        <dbReference type="ARBA" id="ARBA00023235"/>
    </source>
</evidence>
<dbReference type="PANTHER" id="PTHR30511">
    <property type="entry name" value="ALANINE RACEMASE"/>
    <property type="match status" value="1"/>
</dbReference>
<dbReference type="EMBL" id="JAFBER010000003">
    <property type="protein sequence ID" value="MBM7644672.1"/>
    <property type="molecule type" value="Genomic_DNA"/>
</dbReference>
<dbReference type="CDD" id="cd00430">
    <property type="entry name" value="PLPDE_III_AR"/>
    <property type="match status" value="1"/>
</dbReference>
<evidence type="ECO:0000259" key="5">
    <source>
        <dbReference type="SMART" id="SM01005"/>
    </source>
</evidence>
<comment type="pathway">
    <text evidence="4">Amino-acid biosynthesis; D-alanine biosynthesis; D-alanine from L-alanine: step 1/1.</text>
</comment>
<dbReference type="Gene3D" id="2.40.37.10">
    <property type="entry name" value="Lyase, Ornithine Decarboxylase, Chain A, domain 1"/>
    <property type="match status" value="1"/>
</dbReference>
<dbReference type="PRINTS" id="PR00992">
    <property type="entry name" value="ALARACEMASE"/>
</dbReference>
<dbReference type="PANTHER" id="PTHR30511:SF0">
    <property type="entry name" value="ALANINE RACEMASE, CATABOLIC-RELATED"/>
    <property type="match status" value="1"/>
</dbReference>
<comment type="catalytic activity">
    <reaction evidence="4">
        <text>L-alanine = D-alanine</text>
        <dbReference type="Rhea" id="RHEA:20249"/>
        <dbReference type="ChEBI" id="CHEBI:57416"/>
        <dbReference type="ChEBI" id="CHEBI:57972"/>
        <dbReference type="EC" id="5.1.1.1"/>
    </reaction>
</comment>
<reference evidence="6 7" key="1">
    <citation type="submission" date="2021-01" db="EMBL/GenBank/DDBJ databases">
        <title>Genomic Encyclopedia of Type Strains, Phase IV (KMG-IV): sequencing the most valuable type-strain genomes for metagenomic binning, comparative biology and taxonomic classification.</title>
        <authorList>
            <person name="Goeker M."/>
        </authorList>
    </citation>
    <scope>NUCLEOTIDE SEQUENCE [LARGE SCALE GENOMIC DNA]</scope>
    <source>
        <strain evidence="6 7">DSM 28236</strain>
    </source>
</reference>
<evidence type="ECO:0000256" key="1">
    <source>
        <dbReference type="ARBA" id="ARBA00001933"/>
    </source>
</evidence>
<dbReference type="InterPro" id="IPR009006">
    <property type="entry name" value="Ala_racemase/Decarboxylase_C"/>
</dbReference>
<name>A0ABS2PXA0_9BACL</name>
<dbReference type="SUPFAM" id="SSF50621">
    <property type="entry name" value="Alanine racemase C-terminal domain-like"/>
    <property type="match status" value="1"/>
</dbReference>
<protein>
    <recommendedName>
        <fullName evidence="4">Alanine racemase</fullName>
        <ecNumber evidence="4">5.1.1.1</ecNumber>
    </recommendedName>
</protein>